<dbReference type="PANTHER" id="PTHR42830">
    <property type="entry name" value="OSMOTICALLY INDUCIBLE FAMILY PROTEIN"/>
    <property type="match status" value="1"/>
</dbReference>
<dbReference type="EMBL" id="CP094358">
    <property type="protein sequence ID" value="UOB17588.1"/>
    <property type="molecule type" value="Genomic_DNA"/>
</dbReference>
<proteinExistence type="predicted"/>
<dbReference type="Pfam" id="PF02566">
    <property type="entry name" value="OsmC"/>
    <property type="match status" value="1"/>
</dbReference>
<dbReference type="InterPro" id="IPR003718">
    <property type="entry name" value="OsmC/Ohr_fam"/>
</dbReference>
<dbReference type="InterPro" id="IPR036102">
    <property type="entry name" value="OsmC/Ohrsf"/>
</dbReference>
<dbReference type="AlphaFoldDB" id="A0A9E7D1Y2"/>
<dbReference type="InterPro" id="IPR015946">
    <property type="entry name" value="KH_dom-like_a/b"/>
</dbReference>
<keyword evidence="2" id="KW-1185">Reference proteome</keyword>
<dbReference type="InterPro" id="IPR052707">
    <property type="entry name" value="OsmC_Ohr_Peroxiredoxin"/>
</dbReference>
<dbReference type="Proteomes" id="UP000831290">
    <property type="component" value="Chromosome"/>
</dbReference>
<accession>A0A9E7D1Y2</accession>
<evidence type="ECO:0000313" key="1">
    <source>
        <dbReference type="EMBL" id="UOB17588.1"/>
    </source>
</evidence>
<evidence type="ECO:0000313" key="2">
    <source>
        <dbReference type="Proteomes" id="UP000831290"/>
    </source>
</evidence>
<name>A0A9E7D1Y2_9FLAO</name>
<dbReference type="Gene3D" id="3.30.300.20">
    <property type="match status" value="1"/>
</dbReference>
<dbReference type="SUPFAM" id="SSF82784">
    <property type="entry name" value="OsmC-like"/>
    <property type="match status" value="1"/>
</dbReference>
<sequence>MEFTRSVTPVWKGRKKEDKSTLNTTANILNSPSYNYDTTANKVEVNRAGATHTGGFTMQLSSFLQRKGYIPASLKAEAKMNFKEGKGIKVLLFLTGNINDISTVDLNKIVEKTKEICPVSNLLKTDIELEINLV</sequence>
<reference evidence="1" key="1">
    <citation type="submission" date="2022-03" db="EMBL/GenBank/DDBJ databases">
        <title>Description of Abyssus ytuae gen. nov., sp. nov., a novel member of the family Flavobacteriaceae isolated from the sediment of Mariana Trench.</title>
        <authorList>
            <person name="Zhang J."/>
            <person name="Xu X."/>
        </authorList>
    </citation>
    <scope>NUCLEOTIDE SEQUENCE</scope>
    <source>
        <strain evidence="1">MT3330</strain>
    </source>
</reference>
<organism evidence="1 2">
    <name type="scientific">Abyssalbus ytuae</name>
    <dbReference type="NCBI Taxonomy" id="2926907"/>
    <lineage>
        <taxon>Bacteria</taxon>
        <taxon>Pseudomonadati</taxon>
        <taxon>Bacteroidota</taxon>
        <taxon>Flavobacteriia</taxon>
        <taxon>Flavobacteriales</taxon>
        <taxon>Flavobacteriaceae</taxon>
        <taxon>Abyssalbus</taxon>
    </lineage>
</organism>
<dbReference type="RefSeq" id="WP_255843149.1">
    <property type="nucleotide sequence ID" value="NZ_CP094358.1"/>
</dbReference>
<gene>
    <name evidence="1" type="ORF">MQE35_17845</name>
</gene>
<dbReference type="PANTHER" id="PTHR42830:SF1">
    <property type="entry name" value="OSMOTICALLY INDUCIBLE FAMILY PROTEIN"/>
    <property type="match status" value="1"/>
</dbReference>
<protein>
    <submittedName>
        <fullName evidence="1">OsmC family protein</fullName>
    </submittedName>
</protein>
<dbReference type="KEGG" id="fbm:MQE35_17845"/>